<dbReference type="CDD" id="cd22359">
    <property type="entry name" value="SfsA-like_bacterial"/>
    <property type="match status" value="1"/>
</dbReference>
<feature type="domain" description="SfsA N-terminal OB" evidence="2">
    <location>
        <begin position="12"/>
        <end position="77"/>
    </location>
</feature>
<evidence type="ECO:0000313" key="3">
    <source>
        <dbReference type="EMBL" id="KUG04440.1"/>
    </source>
</evidence>
<dbReference type="HAMAP" id="MF_00095">
    <property type="entry name" value="SfsA"/>
    <property type="match status" value="1"/>
</dbReference>
<protein>
    <submittedName>
        <fullName evidence="3">Sugar/maltose fermentation stimulation protein</fullName>
    </submittedName>
</protein>
<dbReference type="InterPro" id="IPR005224">
    <property type="entry name" value="SfsA"/>
</dbReference>
<dbReference type="PANTHER" id="PTHR30545">
    <property type="entry name" value="SUGAR FERMENTATION STIMULATION PROTEIN A"/>
    <property type="match status" value="1"/>
</dbReference>
<dbReference type="PANTHER" id="PTHR30545:SF2">
    <property type="entry name" value="SUGAR FERMENTATION STIMULATION PROTEIN A"/>
    <property type="match status" value="1"/>
</dbReference>
<comment type="caution">
    <text evidence="3">The sequence shown here is derived from an EMBL/GenBank/DDBJ whole genome shotgun (WGS) entry which is preliminary data.</text>
</comment>
<proteinExistence type="inferred from homology"/>
<dbReference type="InterPro" id="IPR041465">
    <property type="entry name" value="SfsA_N"/>
</dbReference>
<dbReference type="AlphaFoldDB" id="A0A0W8E723"/>
<dbReference type="Gene3D" id="2.40.50.580">
    <property type="match status" value="1"/>
</dbReference>
<accession>A0A0W8E723</accession>
<sequence>MKYKDIKRAKFLSRPNRFIAHIEVEGRPDVCNVKNTGRCRELLMPGADIVIQEVNHPKRKTKYDLIAVYKGPRIINIDSQVPNKVFHEWLGKSELFQDLNLIKPEFKYGNSRLDFYMESDFRRILVEVKGVTLEEKGVALFPDAPTDRGIKHLSHLCHSLEQGYDAYLFFIIQMKDVRYFAPNHKTHPAFGQALINAQQQGVKILALYCQVEADSIQARKWVEVRMDHKMKEEKDGLVSG</sequence>
<feature type="domain" description="Sugar fermentation stimulation protein C-terminal" evidence="1">
    <location>
        <begin position="80"/>
        <end position="214"/>
    </location>
</feature>
<reference evidence="3" key="1">
    <citation type="journal article" date="2015" name="Proc. Natl. Acad. Sci. U.S.A.">
        <title>Networks of energetic and metabolic interactions define dynamics in microbial communities.</title>
        <authorList>
            <person name="Embree M."/>
            <person name="Liu J.K."/>
            <person name="Al-Bassam M.M."/>
            <person name="Zengler K."/>
        </authorList>
    </citation>
    <scope>NUCLEOTIDE SEQUENCE</scope>
</reference>
<dbReference type="GO" id="GO:0003677">
    <property type="term" value="F:DNA binding"/>
    <property type="evidence" value="ECO:0007669"/>
    <property type="project" value="InterPro"/>
</dbReference>
<dbReference type="EMBL" id="LNQE01001849">
    <property type="protein sequence ID" value="KUG04440.1"/>
    <property type="molecule type" value="Genomic_DNA"/>
</dbReference>
<organism evidence="3">
    <name type="scientific">hydrocarbon metagenome</name>
    <dbReference type="NCBI Taxonomy" id="938273"/>
    <lineage>
        <taxon>unclassified sequences</taxon>
        <taxon>metagenomes</taxon>
        <taxon>ecological metagenomes</taxon>
    </lineage>
</organism>
<evidence type="ECO:0000259" key="2">
    <source>
        <dbReference type="Pfam" id="PF17746"/>
    </source>
</evidence>
<dbReference type="Gene3D" id="3.40.1350.60">
    <property type="match status" value="1"/>
</dbReference>
<dbReference type="Pfam" id="PF17746">
    <property type="entry name" value="SfsA_N"/>
    <property type="match status" value="1"/>
</dbReference>
<evidence type="ECO:0000259" key="1">
    <source>
        <dbReference type="Pfam" id="PF03749"/>
    </source>
</evidence>
<dbReference type="InterPro" id="IPR040452">
    <property type="entry name" value="SfsA_C"/>
</dbReference>
<dbReference type="NCBIfam" id="TIGR00230">
    <property type="entry name" value="sfsA"/>
    <property type="match status" value="1"/>
</dbReference>
<dbReference type="Pfam" id="PF03749">
    <property type="entry name" value="SfsA"/>
    <property type="match status" value="1"/>
</dbReference>
<name>A0A0W8E723_9ZZZZ</name>
<gene>
    <name evidence="3" type="ORF">ASZ90_018207</name>
</gene>